<feature type="compositionally biased region" description="Polar residues" evidence="1">
    <location>
        <begin position="68"/>
        <end position="82"/>
    </location>
</feature>
<organism evidence="2 3">
    <name type="scientific">Sphingomonas oryzagri</name>
    <dbReference type="NCBI Taxonomy" id="3042314"/>
    <lineage>
        <taxon>Bacteria</taxon>
        <taxon>Pseudomonadati</taxon>
        <taxon>Pseudomonadota</taxon>
        <taxon>Alphaproteobacteria</taxon>
        <taxon>Sphingomonadales</taxon>
        <taxon>Sphingomonadaceae</taxon>
        <taxon>Sphingomonas</taxon>
    </lineage>
</organism>
<proteinExistence type="predicted"/>
<dbReference type="Proteomes" id="UP001160625">
    <property type="component" value="Unassembled WGS sequence"/>
</dbReference>
<evidence type="ECO:0000313" key="2">
    <source>
        <dbReference type="EMBL" id="MDH7638942.1"/>
    </source>
</evidence>
<evidence type="ECO:0000256" key="1">
    <source>
        <dbReference type="SAM" id="MobiDB-lite"/>
    </source>
</evidence>
<accession>A0ABT6N1I7</accession>
<gene>
    <name evidence="2" type="ORF">QGN17_09390</name>
</gene>
<reference evidence="2" key="1">
    <citation type="submission" date="2023-04" db="EMBL/GenBank/DDBJ databases">
        <title>Sphingomonas sp. MAHUQ-71 isolated from rice field.</title>
        <authorList>
            <person name="Huq M.A."/>
        </authorList>
    </citation>
    <scope>NUCLEOTIDE SEQUENCE</scope>
    <source>
        <strain evidence="2">MAHUQ-71</strain>
    </source>
</reference>
<dbReference type="EMBL" id="JARYGZ010000001">
    <property type="protein sequence ID" value="MDH7638942.1"/>
    <property type="molecule type" value="Genomic_DNA"/>
</dbReference>
<sequence length="187" mass="20475">MKHLVALGMSGEALTAAIAEMQAAEDTRSVGAKRQQRYRDRLNAKRNEVSQNVTRDDSVTAPAPSPSPNEILNPNPTPTRESITPAREGPPNLPVGASAEQWAGFVEMRRRIRKPLTARAQQLALRKLSMLAENGQPPGAVLDQSTLNGWQDLFPLKDARNGHRNSNHQGNRSNDGFLEALREVGGR</sequence>
<feature type="compositionally biased region" description="Basic and acidic residues" evidence="1">
    <location>
        <begin position="37"/>
        <end position="58"/>
    </location>
</feature>
<protein>
    <submittedName>
        <fullName evidence="2">Uncharacterized protein</fullName>
    </submittedName>
</protein>
<keyword evidence="3" id="KW-1185">Reference proteome</keyword>
<feature type="region of interest" description="Disordered" evidence="1">
    <location>
        <begin position="158"/>
        <end position="187"/>
    </location>
</feature>
<feature type="region of interest" description="Disordered" evidence="1">
    <location>
        <begin position="23"/>
        <end position="97"/>
    </location>
</feature>
<comment type="caution">
    <text evidence="2">The sequence shown here is derived from an EMBL/GenBank/DDBJ whole genome shotgun (WGS) entry which is preliminary data.</text>
</comment>
<name>A0ABT6N1I7_9SPHN</name>
<evidence type="ECO:0000313" key="3">
    <source>
        <dbReference type="Proteomes" id="UP001160625"/>
    </source>
</evidence>